<dbReference type="AlphaFoldDB" id="A0A0B8P7L1"/>
<reference evidence="6 7" key="2">
    <citation type="submission" date="2015-01" db="EMBL/GenBank/DDBJ databases">
        <authorList>
            <consortium name="NBRP consortium"/>
            <person name="Sawabe T."/>
            <person name="Meirelles P."/>
            <person name="Feng G."/>
            <person name="Sayaka M."/>
            <person name="Hattori M."/>
            <person name="Ohkuma M."/>
        </authorList>
    </citation>
    <scope>NUCLEOTIDE SEQUENCE [LARGE SCALE GENOMIC DNA]</scope>
    <source>
        <strain evidence="7">JCM 19231</strain>
    </source>
</reference>
<keyword evidence="4" id="KW-0804">Transcription</keyword>
<dbReference type="SUPFAM" id="SSF53850">
    <property type="entry name" value="Periplasmic binding protein-like II"/>
    <property type="match status" value="1"/>
</dbReference>
<dbReference type="PRINTS" id="PR00039">
    <property type="entry name" value="HTHLYSR"/>
</dbReference>
<comment type="caution">
    <text evidence="6">The sequence shown here is derived from an EMBL/GenBank/DDBJ whole genome shotgun (WGS) entry which is preliminary data.</text>
</comment>
<comment type="similarity">
    <text evidence="1">Belongs to the LysR transcriptional regulatory family.</text>
</comment>
<dbReference type="Gene3D" id="3.40.190.10">
    <property type="entry name" value="Periplasmic binding protein-like II"/>
    <property type="match status" value="2"/>
</dbReference>
<dbReference type="EMBL" id="BBRZ01000132">
    <property type="protein sequence ID" value="GAM59223.1"/>
    <property type="molecule type" value="Genomic_DNA"/>
</dbReference>
<dbReference type="PROSITE" id="PS50931">
    <property type="entry name" value="HTH_LYSR"/>
    <property type="match status" value="1"/>
</dbReference>
<organism evidence="6 7">
    <name type="scientific">Vibrio ishigakensis</name>
    <dbReference type="NCBI Taxonomy" id="1481914"/>
    <lineage>
        <taxon>Bacteria</taxon>
        <taxon>Pseudomonadati</taxon>
        <taxon>Pseudomonadota</taxon>
        <taxon>Gammaproteobacteria</taxon>
        <taxon>Vibrionales</taxon>
        <taxon>Vibrionaceae</taxon>
        <taxon>Vibrio</taxon>
    </lineage>
</organism>
<evidence type="ECO:0000259" key="5">
    <source>
        <dbReference type="PROSITE" id="PS50931"/>
    </source>
</evidence>
<keyword evidence="3" id="KW-0238">DNA-binding</keyword>
<dbReference type="SUPFAM" id="SSF46785">
    <property type="entry name" value="Winged helix' DNA-binding domain"/>
    <property type="match status" value="1"/>
</dbReference>
<evidence type="ECO:0000313" key="7">
    <source>
        <dbReference type="Proteomes" id="UP000031671"/>
    </source>
</evidence>
<reference evidence="6 7" key="1">
    <citation type="submission" date="2015-01" db="EMBL/GenBank/DDBJ databases">
        <title>Vibrio sp. C1 JCM 19231 whole genome shotgun sequence.</title>
        <authorList>
            <person name="Sawabe T."/>
            <person name="Meirelles P."/>
            <person name="Feng G."/>
            <person name="Sayaka M."/>
            <person name="Hattori M."/>
            <person name="Ohkuma M."/>
        </authorList>
    </citation>
    <scope>NUCLEOTIDE SEQUENCE [LARGE SCALE GENOMIC DNA]</scope>
    <source>
        <strain evidence="7">JCM 19231</strain>
    </source>
</reference>
<dbReference type="InterPro" id="IPR050389">
    <property type="entry name" value="LysR-type_TF"/>
</dbReference>
<sequence>MDLKLLQTFKAVYEQGSLSSAADLLDVTQPAVTASIKKLETSLGYPLFVRRGRSICATADATSLYEKISKHIDAIQASLAPKQCLNVYASENAFFLLGDVPNINLKESPAYEEQIYADLRAGLVDIAVDYFSLKEQAFNYQPAFVETLVGVHNSKSSFSYEEYMDATHILVNIRRHNQSIVELFGKLGRREVGSTANGTTNAIIAANRTNSVTVTTSSLVSFAKQLGMVSFDLPFETKTISLEMTYHNRYKNDPLFKRVIEDIKKAF</sequence>
<gene>
    <name evidence="6" type="ORF">JCM19231_2318</name>
</gene>
<dbReference type="PANTHER" id="PTHR30118">
    <property type="entry name" value="HTH-TYPE TRANSCRIPTIONAL REGULATOR LEUO-RELATED"/>
    <property type="match status" value="1"/>
</dbReference>
<proteinExistence type="inferred from homology"/>
<evidence type="ECO:0000256" key="4">
    <source>
        <dbReference type="ARBA" id="ARBA00023163"/>
    </source>
</evidence>
<dbReference type="Gene3D" id="1.10.10.10">
    <property type="entry name" value="Winged helix-like DNA-binding domain superfamily/Winged helix DNA-binding domain"/>
    <property type="match status" value="1"/>
</dbReference>
<evidence type="ECO:0000256" key="2">
    <source>
        <dbReference type="ARBA" id="ARBA00023015"/>
    </source>
</evidence>
<accession>A0A0B8P7L1</accession>
<protein>
    <recommendedName>
        <fullName evidence="5">HTH lysR-type domain-containing protein</fullName>
    </recommendedName>
</protein>
<dbReference type="RefSeq" id="WP_261836066.1">
    <property type="nucleotide sequence ID" value="NZ_AP024882.1"/>
</dbReference>
<dbReference type="Proteomes" id="UP000031671">
    <property type="component" value="Unassembled WGS sequence"/>
</dbReference>
<name>A0A0B8P7L1_9VIBR</name>
<evidence type="ECO:0000256" key="1">
    <source>
        <dbReference type="ARBA" id="ARBA00009437"/>
    </source>
</evidence>
<dbReference type="InterPro" id="IPR036390">
    <property type="entry name" value="WH_DNA-bd_sf"/>
</dbReference>
<evidence type="ECO:0000256" key="3">
    <source>
        <dbReference type="ARBA" id="ARBA00023125"/>
    </source>
</evidence>
<dbReference type="GO" id="GO:0003700">
    <property type="term" value="F:DNA-binding transcription factor activity"/>
    <property type="evidence" value="ECO:0007669"/>
    <property type="project" value="InterPro"/>
</dbReference>
<dbReference type="Pfam" id="PF00126">
    <property type="entry name" value="HTH_1"/>
    <property type="match status" value="1"/>
</dbReference>
<dbReference type="InterPro" id="IPR036388">
    <property type="entry name" value="WH-like_DNA-bd_sf"/>
</dbReference>
<dbReference type="GO" id="GO:0003677">
    <property type="term" value="F:DNA binding"/>
    <property type="evidence" value="ECO:0007669"/>
    <property type="project" value="UniProtKB-KW"/>
</dbReference>
<dbReference type="PANTHER" id="PTHR30118:SF6">
    <property type="entry name" value="HTH-TYPE TRANSCRIPTIONAL REGULATOR LEUO"/>
    <property type="match status" value="1"/>
</dbReference>
<evidence type="ECO:0000313" key="6">
    <source>
        <dbReference type="EMBL" id="GAM59223.1"/>
    </source>
</evidence>
<keyword evidence="7" id="KW-1185">Reference proteome</keyword>
<keyword evidence="2" id="KW-0805">Transcription regulation</keyword>
<dbReference type="InterPro" id="IPR000847">
    <property type="entry name" value="LysR_HTH_N"/>
</dbReference>
<feature type="domain" description="HTH lysR-type" evidence="5">
    <location>
        <begin position="1"/>
        <end position="58"/>
    </location>
</feature>